<organism evidence="4">
    <name type="scientific">Anisakis simplex</name>
    <name type="common">Herring worm</name>
    <dbReference type="NCBI Taxonomy" id="6269"/>
    <lineage>
        <taxon>Eukaryota</taxon>
        <taxon>Metazoa</taxon>
        <taxon>Ecdysozoa</taxon>
        <taxon>Nematoda</taxon>
        <taxon>Chromadorea</taxon>
        <taxon>Rhabditida</taxon>
        <taxon>Spirurina</taxon>
        <taxon>Ascaridomorpha</taxon>
        <taxon>Ascaridoidea</taxon>
        <taxon>Anisakidae</taxon>
        <taxon>Anisakis</taxon>
        <taxon>Anisakis simplex complex</taxon>
    </lineage>
</organism>
<feature type="region of interest" description="Disordered" evidence="1">
    <location>
        <begin position="166"/>
        <end position="189"/>
    </location>
</feature>
<dbReference type="EMBL" id="UYRR01039652">
    <property type="protein sequence ID" value="VDK77054.1"/>
    <property type="molecule type" value="Genomic_DNA"/>
</dbReference>
<dbReference type="Proteomes" id="UP000267096">
    <property type="component" value="Unassembled WGS sequence"/>
</dbReference>
<accession>A0A0M3KJB0</accession>
<dbReference type="OrthoDB" id="5860880at2759"/>
<reference evidence="2 3" key="2">
    <citation type="submission" date="2018-11" db="EMBL/GenBank/DDBJ databases">
        <authorList>
            <consortium name="Pathogen Informatics"/>
        </authorList>
    </citation>
    <scope>NUCLEOTIDE SEQUENCE [LARGE SCALE GENOMIC DNA]</scope>
</reference>
<evidence type="ECO:0000256" key="1">
    <source>
        <dbReference type="SAM" id="MobiDB-lite"/>
    </source>
</evidence>
<keyword evidence="3" id="KW-1185">Reference proteome</keyword>
<feature type="region of interest" description="Disordered" evidence="1">
    <location>
        <begin position="271"/>
        <end position="321"/>
    </location>
</feature>
<sequence length="336" mass="36905">VRRKLRAVRSGVRSDYENFVQFAVVFAVRRKLRALRSGDGNAITPKPSKEFLQIRQAIQASRFNVRSADEACIVVPGFDTLSMRRFRSAKHFQMALEAGDRYEIPRSECSSSSSFRRGFDVVIPFWLPPDLLDVEKMSSRGGAEVVAGLAGKGDLPGQVFTMRESGGVSGERLNGQNEKSRATGRNSGKSKGYRLAVVVSYAPEDVRRELESKLRLEVDGKGSVAREIEIVWLDRCEKVDSAIDSGKVDGSGVGVEDGKRSKRKICEIPADLGRNKGKGKGKLRGVDPMERRGRADGNHHEGSGRILKSTDGSVKNNQFESAEASWSTLDSALRVS</sequence>
<feature type="compositionally biased region" description="Basic and acidic residues" evidence="1">
    <location>
        <begin position="284"/>
        <end position="303"/>
    </location>
</feature>
<dbReference type="WBParaSite" id="ASIM_0002108201-mRNA-1">
    <property type="protein sequence ID" value="ASIM_0002108201-mRNA-1"/>
    <property type="gene ID" value="ASIM_0002108201"/>
</dbReference>
<dbReference type="AlphaFoldDB" id="A0A0M3KJB0"/>
<gene>
    <name evidence="2" type="ORF">ASIM_LOCUS20458</name>
</gene>
<reference evidence="4" key="1">
    <citation type="submission" date="2017-02" db="UniProtKB">
        <authorList>
            <consortium name="WormBaseParasite"/>
        </authorList>
    </citation>
    <scope>IDENTIFICATION</scope>
</reference>
<protein>
    <submittedName>
        <fullName evidence="4">DUF1308 domain-containing protein</fullName>
    </submittedName>
</protein>
<evidence type="ECO:0000313" key="2">
    <source>
        <dbReference type="EMBL" id="VDK77054.1"/>
    </source>
</evidence>
<feature type="compositionally biased region" description="Polar residues" evidence="1">
    <location>
        <begin position="310"/>
        <end position="321"/>
    </location>
</feature>
<evidence type="ECO:0000313" key="4">
    <source>
        <dbReference type="WBParaSite" id="ASIM_0002108201-mRNA-1"/>
    </source>
</evidence>
<proteinExistence type="predicted"/>
<evidence type="ECO:0000313" key="3">
    <source>
        <dbReference type="Proteomes" id="UP000267096"/>
    </source>
</evidence>
<name>A0A0M3KJB0_ANISI</name>